<name>A0AAD1U874_EUPCR</name>
<evidence type="ECO:0000313" key="2">
    <source>
        <dbReference type="Proteomes" id="UP001295684"/>
    </source>
</evidence>
<dbReference type="Proteomes" id="UP001295684">
    <property type="component" value="Unassembled WGS sequence"/>
</dbReference>
<protein>
    <submittedName>
        <fullName evidence="1">Uncharacterized protein</fullName>
    </submittedName>
</protein>
<dbReference type="AlphaFoldDB" id="A0AAD1U874"/>
<sequence length="103" mass="11497">MDLNRANYLNSLTRLSSKVIQRVTLESFNIGLPQLKRLVAAYKHVRVMGLIQCTLSIPSVPDFSKALTNCQIQELNLEGSGDFLQKCLGEQSCPVQELDTRTS</sequence>
<evidence type="ECO:0000313" key="1">
    <source>
        <dbReference type="EMBL" id="CAI2360859.1"/>
    </source>
</evidence>
<accession>A0AAD1U874</accession>
<keyword evidence="2" id="KW-1185">Reference proteome</keyword>
<comment type="caution">
    <text evidence="1">The sequence shown here is derived from an EMBL/GenBank/DDBJ whole genome shotgun (WGS) entry which is preliminary data.</text>
</comment>
<gene>
    <name evidence="1" type="ORF">ECRASSUSDP1_LOCUS2166</name>
</gene>
<proteinExistence type="predicted"/>
<dbReference type="InterPro" id="IPR032675">
    <property type="entry name" value="LRR_dom_sf"/>
</dbReference>
<dbReference type="EMBL" id="CAMPGE010002053">
    <property type="protein sequence ID" value="CAI2360859.1"/>
    <property type="molecule type" value="Genomic_DNA"/>
</dbReference>
<reference evidence="1" key="1">
    <citation type="submission" date="2023-07" db="EMBL/GenBank/DDBJ databases">
        <authorList>
            <consortium name="AG Swart"/>
            <person name="Singh M."/>
            <person name="Singh A."/>
            <person name="Seah K."/>
            <person name="Emmerich C."/>
        </authorList>
    </citation>
    <scope>NUCLEOTIDE SEQUENCE</scope>
    <source>
        <strain evidence="1">DP1</strain>
    </source>
</reference>
<organism evidence="1 2">
    <name type="scientific">Euplotes crassus</name>
    <dbReference type="NCBI Taxonomy" id="5936"/>
    <lineage>
        <taxon>Eukaryota</taxon>
        <taxon>Sar</taxon>
        <taxon>Alveolata</taxon>
        <taxon>Ciliophora</taxon>
        <taxon>Intramacronucleata</taxon>
        <taxon>Spirotrichea</taxon>
        <taxon>Hypotrichia</taxon>
        <taxon>Euplotida</taxon>
        <taxon>Euplotidae</taxon>
        <taxon>Moneuplotes</taxon>
    </lineage>
</organism>
<dbReference type="Gene3D" id="3.80.10.10">
    <property type="entry name" value="Ribonuclease Inhibitor"/>
    <property type="match status" value="1"/>
</dbReference>